<organism evidence="1 2">
    <name type="scientific">Phlebiopsis gigantea (strain 11061_1 CR5-6)</name>
    <name type="common">White-rot fungus</name>
    <name type="synonym">Peniophora gigantea</name>
    <dbReference type="NCBI Taxonomy" id="745531"/>
    <lineage>
        <taxon>Eukaryota</taxon>
        <taxon>Fungi</taxon>
        <taxon>Dikarya</taxon>
        <taxon>Basidiomycota</taxon>
        <taxon>Agaricomycotina</taxon>
        <taxon>Agaricomycetes</taxon>
        <taxon>Polyporales</taxon>
        <taxon>Phanerochaetaceae</taxon>
        <taxon>Phlebiopsis</taxon>
    </lineage>
</organism>
<dbReference type="Proteomes" id="UP000053257">
    <property type="component" value="Unassembled WGS sequence"/>
</dbReference>
<reference evidence="1 2" key="1">
    <citation type="journal article" date="2014" name="PLoS Genet.">
        <title>Analysis of the Phlebiopsis gigantea genome, transcriptome and secretome provides insight into its pioneer colonization strategies of wood.</title>
        <authorList>
            <person name="Hori C."/>
            <person name="Ishida T."/>
            <person name="Igarashi K."/>
            <person name="Samejima M."/>
            <person name="Suzuki H."/>
            <person name="Master E."/>
            <person name="Ferreira P."/>
            <person name="Ruiz-Duenas F.J."/>
            <person name="Held B."/>
            <person name="Canessa P."/>
            <person name="Larrondo L.F."/>
            <person name="Schmoll M."/>
            <person name="Druzhinina I.S."/>
            <person name="Kubicek C.P."/>
            <person name="Gaskell J.A."/>
            <person name="Kersten P."/>
            <person name="St John F."/>
            <person name="Glasner J."/>
            <person name="Sabat G."/>
            <person name="Splinter BonDurant S."/>
            <person name="Syed K."/>
            <person name="Yadav J."/>
            <person name="Mgbeahuruike A.C."/>
            <person name="Kovalchuk A."/>
            <person name="Asiegbu F.O."/>
            <person name="Lackner G."/>
            <person name="Hoffmeister D."/>
            <person name="Rencoret J."/>
            <person name="Gutierrez A."/>
            <person name="Sun H."/>
            <person name="Lindquist E."/>
            <person name="Barry K."/>
            <person name="Riley R."/>
            <person name="Grigoriev I.V."/>
            <person name="Henrissat B."/>
            <person name="Kues U."/>
            <person name="Berka R.M."/>
            <person name="Martinez A.T."/>
            <person name="Covert S.F."/>
            <person name="Blanchette R.A."/>
            <person name="Cullen D."/>
        </authorList>
    </citation>
    <scope>NUCLEOTIDE SEQUENCE [LARGE SCALE GENOMIC DNA]</scope>
    <source>
        <strain evidence="1 2">11061_1 CR5-6</strain>
    </source>
</reference>
<dbReference type="STRING" id="745531.A0A0C3S2V8"/>
<evidence type="ECO:0000313" key="2">
    <source>
        <dbReference type="Proteomes" id="UP000053257"/>
    </source>
</evidence>
<sequence length="612" mass="67024">MSSPRTELPHPELHRLRTQLREMLESMSKFVPAMPKPPIIDSSFNLSGHAGEDVQRRDAIRGMRSLKDTVKRDLDVLEKFLAKPECARLPALSTNAPYLISVWKEVLCAPEPVTAISNTYSENGRALHPRKRGLPREAGVKVDVVADGGRRWIRVNTTKNSRMLAEFREIDSYLTDSEDESCDEGQPPGLAQTEFDNSILRMGRALLSAAKENPIPGSNEIPAVTLRLTRLDPNPEDRREHDPRISQTIGALRAMGIDVRLGERDDGLLSNPPDDPARHTRPFHPTRQINLDLSTLIALVSDLTHAPLPASPADAEARFTPSTEYVEWKKKRLTTMRGGAAPPAEGDTAQFDVDYVGRPSRALVTQVLQEMGKGLLVDISERLGAIATRICEPLLGSSGVEFWTTPEAKQRCLEIVGKIGGPLERRRTLALFSDDPSSAEDAYWAGSRFPGGFVHLLPVRLLPCGLPDTDAVQPISPFFSALARTCRSILSLETIPNSVLPPADGHLVLDESDEIPRAVVTRANPRLTAHTVQSLLWGAARGWTTLTANKTSIKAILKEMKSARNGILWDRSDVAGEGGDGGRGSVGHETAAIWMVDPRSLAEGMRADFGTP</sequence>
<accession>A0A0C3S2V8</accession>
<dbReference type="PANTHER" id="PTHR13379:SF0">
    <property type="entry name" value="UPF0415 PROTEIN C7ORF25"/>
    <property type="match status" value="1"/>
</dbReference>
<proteinExistence type="predicted"/>
<protein>
    <recommendedName>
        <fullName evidence="3">DUF1308 domain-containing protein</fullName>
    </recommendedName>
</protein>
<dbReference type="EMBL" id="KN840589">
    <property type="protein sequence ID" value="KIP04047.1"/>
    <property type="molecule type" value="Genomic_DNA"/>
</dbReference>
<dbReference type="PANTHER" id="PTHR13379">
    <property type="entry name" value="UNCHARACTERIZED DUF1308"/>
    <property type="match status" value="1"/>
</dbReference>
<evidence type="ECO:0008006" key="3">
    <source>
        <dbReference type="Google" id="ProtNLM"/>
    </source>
</evidence>
<keyword evidence="2" id="KW-1185">Reference proteome</keyword>
<dbReference type="OrthoDB" id="14527at2759"/>
<evidence type="ECO:0000313" key="1">
    <source>
        <dbReference type="EMBL" id="KIP04047.1"/>
    </source>
</evidence>
<name>A0A0C3S2V8_PHLG1</name>
<dbReference type="AlphaFoldDB" id="A0A0C3S2V8"/>
<gene>
    <name evidence="1" type="ORF">PHLGIDRAFT_212975</name>
</gene>
<dbReference type="HOGENOM" id="CLU_019578_0_0_1"/>